<dbReference type="Proteomes" id="UP000215215">
    <property type="component" value="Unassembled WGS sequence"/>
</dbReference>
<sequence>MISLFLSYLLLILPGLNLIHSDETGATISYSPPPISFEDIVQIQGAGYPDKSGVPCLPEIYVYVAIPLESEVKVYVEEARIREKRTMEIPPVPEVYEWSCKYKKDPSIYEKDILYPPELVGIKERGFIRGQAFVMLKLQPVRYNPKRGTITVYDMIKLRVHFSGGKRGAEVKDPHFEGIFKKMFVNYEEARSWRKRPTKSRYKYNNNNPRVKIEVKERGIYRITYNDLRKIGIEPDLINPVSFRLFTQGGMMEIPPDDTLKEVPIYVKDNAIYFYATSTDGYKKNGTPRYVSSVFTDTTYLDIFTDTNVYWLTYGDTGRRDSISGDLGANSPVVPQDFRDTIHIEEDQICPAKSGRGWAMFELKRVQASSRSSTISFDMPELASSNAEGKFAIYGYRKLGENPMGRNMPHYVRLYMNGTLFVEESWVGGSSSSPHTIVDAVPNLHSGQNEVKIELWKGPEADTLDWIYFDYFELIPTLSYDAHNGALRFKADGGDTIEFHLSGFDGPPIIFNIENELSPSRVTNITYEEGKAVFQSTKRGPYCAATTFKSPISIAVKDPNNIKNIDAHTIDYVIITTEEFKYSAQELA</sequence>
<proteinExistence type="predicted"/>
<comment type="caution">
    <text evidence="2">The sequence shown here is derived from an EMBL/GenBank/DDBJ whole genome shotgun (WGS) entry which is preliminary data.</text>
</comment>
<evidence type="ECO:0000313" key="3">
    <source>
        <dbReference type="Proteomes" id="UP000215215"/>
    </source>
</evidence>
<dbReference type="Pfam" id="PF08126">
    <property type="entry name" value="Propeptide_C25"/>
    <property type="match status" value="1"/>
</dbReference>
<dbReference type="GO" id="GO:0004197">
    <property type="term" value="F:cysteine-type endopeptidase activity"/>
    <property type="evidence" value="ECO:0007669"/>
    <property type="project" value="InterPro"/>
</dbReference>
<dbReference type="Gene3D" id="2.60.40.3800">
    <property type="match status" value="1"/>
</dbReference>
<protein>
    <recommendedName>
        <fullName evidence="1">Gingipain propeptide domain-containing protein</fullName>
    </recommendedName>
</protein>
<dbReference type="AlphaFoldDB" id="A0A235BS36"/>
<gene>
    <name evidence="2" type="ORF">CH333_07775</name>
</gene>
<evidence type="ECO:0000313" key="2">
    <source>
        <dbReference type="EMBL" id="OYD14527.1"/>
    </source>
</evidence>
<feature type="non-terminal residue" evidence="2">
    <location>
        <position position="588"/>
    </location>
</feature>
<evidence type="ECO:0000259" key="1">
    <source>
        <dbReference type="Pfam" id="PF08126"/>
    </source>
</evidence>
<name>A0A235BS36_UNCW3</name>
<dbReference type="InterPro" id="IPR012600">
    <property type="entry name" value="Propeptide_C25"/>
</dbReference>
<organism evidence="2 3">
    <name type="scientific">candidate division WOR-3 bacterium JGI_Cruoil_03_44_89</name>
    <dbReference type="NCBI Taxonomy" id="1973748"/>
    <lineage>
        <taxon>Bacteria</taxon>
        <taxon>Bacteria division WOR-3</taxon>
    </lineage>
</organism>
<feature type="domain" description="Gingipain propeptide" evidence="1">
    <location>
        <begin position="50"/>
        <end position="189"/>
    </location>
</feature>
<dbReference type="EMBL" id="NOZQ01000177">
    <property type="protein sequence ID" value="OYD14527.1"/>
    <property type="molecule type" value="Genomic_DNA"/>
</dbReference>
<accession>A0A235BS36</accession>
<dbReference type="InterPro" id="IPR038490">
    <property type="entry name" value="Gingipain_propep_sf"/>
</dbReference>
<reference evidence="2 3" key="1">
    <citation type="submission" date="2017-07" db="EMBL/GenBank/DDBJ databases">
        <title>Recovery of genomes from metagenomes via a dereplication, aggregation, and scoring strategy.</title>
        <authorList>
            <person name="Sieber C.M."/>
            <person name="Probst A.J."/>
            <person name="Sharrar A."/>
            <person name="Thomas B.C."/>
            <person name="Hess M."/>
            <person name="Tringe S.G."/>
            <person name="Banfield J.F."/>
        </authorList>
    </citation>
    <scope>NUCLEOTIDE SEQUENCE [LARGE SCALE GENOMIC DNA]</scope>
    <source>
        <strain evidence="2">JGI_Cruoil_03_44_89</strain>
    </source>
</reference>